<dbReference type="PANTHER" id="PTHR11579">
    <property type="entry name" value="PROTEIN-L-ISOASPARTATE O-METHYLTRANSFERASE"/>
    <property type="match status" value="1"/>
</dbReference>
<keyword evidence="5" id="KW-0489">Methyltransferase</keyword>
<dbReference type="GO" id="GO:0005737">
    <property type="term" value="C:cytoplasm"/>
    <property type="evidence" value="ECO:0007669"/>
    <property type="project" value="TreeGrafter"/>
</dbReference>
<name>A0A2V3U5K2_9HYPH</name>
<keyword evidence="5" id="KW-0808">Transferase</keyword>
<gene>
    <name evidence="5" type="ORF">C7450_106291</name>
</gene>
<keyword evidence="6" id="KW-1185">Reference proteome</keyword>
<dbReference type="GO" id="GO:0004719">
    <property type="term" value="F:protein-L-isoaspartate (D-aspartate) O-methyltransferase activity"/>
    <property type="evidence" value="ECO:0007669"/>
    <property type="project" value="InterPro"/>
</dbReference>
<dbReference type="SUPFAM" id="SSF53335">
    <property type="entry name" value="S-adenosyl-L-methionine-dependent methyltransferases"/>
    <property type="match status" value="1"/>
</dbReference>
<dbReference type="RefSeq" id="WP_110375413.1">
    <property type="nucleotide sequence ID" value="NZ_CAKNFM010000006.1"/>
</dbReference>
<feature type="region of interest" description="Disordered" evidence="4">
    <location>
        <begin position="1"/>
        <end position="24"/>
    </location>
</feature>
<organism evidence="5 6">
    <name type="scientific">Chelatococcus asaccharovorans</name>
    <dbReference type="NCBI Taxonomy" id="28210"/>
    <lineage>
        <taxon>Bacteria</taxon>
        <taxon>Pseudomonadati</taxon>
        <taxon>Pseudomonadota</taxon>
        <taxon>Alphaproteobacteria</taxon>
        <taxon>Hyphomicrobiales</taxon>
        <taxon>Chelatococcaceae</taxon>
        <taxon>Chelatococcus</taxon>
    </lineage>
</organism>
<sequence>MAQPTAPIPGAGLGADTGRAGPQPGAEETVAFLLSLRARGIRDTTLLRAMEMVPRDLFAPRRFSDLARADVSLPLPCGQTMTAPATIATMLLSLGVKRGHRILEVGTGSGYVAAVLGHLGRSVTSVERFRTLALAATERIATLNLDNVGIMAADGLAIGETTDGGEDGLGLFDRILLNGALDEPPPLALTARLAPGGCLVGARNVDGRQHLLRMTRATDGTLTEELGVAIRLPPLAHGVAKAL</sequence>
<accession>A0A2V3U5K2</accession>
<dbReference type="GO" id="GO:0032259">
    <property type="term" value="P:methylation"/>
    <property type="evidence" value="ECO:0007669"/>
    <property type="project" value="UniProtKB-KW"/>
</dbReference>
<dbReference type="PANTHER" id="PTHR11579:SF18">
    <property type="entry name" value="PROTEIN-L-ISOASPARTATE O-METHYLTRANSFERASE"/>
    <property type="match status" value="1"/>
</dbReference>
<evidence type="ECO:0000313" key="5">
    <source>
        <dbReference type="EMBL" id="PXW58115.1"/>
    </source>
</evidence>
<dbReference type="InterPro" id="IPR029063">
    <property type="entry name" value="SAM-dependent_MTases_sf"/>
</dbReference>
<dbReference type="AlphaFoldDB" id="A0A2V3U5K2"/>
<dbReference type="Proteomes" id="UP000248021">
    <property type="component" value="Unassembled WGS sequence"/>
</dbReference>
<dbReference type="Gene3D" id="3.40.50.150">
    <property type="entry name" value="Vaccinia Virus protein VP39"/>
    <property type="match status" value="1"/>
</dbReference>
<proteinExistence type="inferred from homology"/>
<dbReference type="OrthoDB" id="9810066at2"/>
<dbReference type="InterPro" id="IPR000682">
    <property type="entry name" value="PCMT"/>
</dbReference>
<protein>
    <recommendedName>
        <fullName evidence="2">Protein-L-isoaspartate O-methyltransferase</fullName>
    </recommendedName>
    <alternativeName>
        <fullName evidence="3">Protein L-isoaspartyl methyltransferase</fullName>
    </alternativeName>
</protein>
<dbReference type="Pfam" id="PF01135">
    <property type="entry name" value="PCMT"/>
    <property type="match status" value="1"/>
</dbReference>
<comment type="similarity">
    <text evidence="1">Belongs to the methyltransferase superfamily. L-isoaspartyl/D-aspartyl protein methyltransferase family.</text>
</comment>
<comment type="caution">
    <text evidence="5">The sequence shown here is derived from an EMBL/GenBank/DDBJ whole genome shotgun (WGS) entry which is preliminary data.</text>
</comment>
<evidence type="ECO:0000313" key="6">
    <source>
        <dbReference type="Proteomes" id="UP000248021"/>
    </source>
</evidence>
<evidence type="ECO:0000256" key="3">
    <source>
        <dbReference type="ARBA" id="ARBA00030757"/>
    </source>
</evidence>
<reference evidence="5 6" key="1">
    <citation type="submission" date="2018-05" db="EMBL/GenBank/DDBJ databases">
        <title>Genomic Encyclopedia of Type Strains, Phase IV (KMG-IV): sequencing the most valuable type-strain genomes for metagenomic binning, comparative biology and taxonomic classification.</title>
        <authorList>
            <person name="Goeker M."/>
        </authorList>
    </citation>
    <scope>NUCLEOTIDE SEQUENCE [LARGE SCALE GENOMIC DNA]</scope>
    <source>
        <strain evidence="5 6">DSM 6462</strain>
    </source>
</reference>
<dbReference type="CDD" id="cd02440">
    <property type="entry name" value="AdoMet_MTases"/>
    <property type="match status" value="1"/>
</dbReference>
<evidence type="ECO:0000256" key="4">
    <source>
        <dbReference type="SAM" id="MobiDB-lite"/>
    </source>
</evidence>
<dbReference type="EMBL" id="QJJK01000006">
    <property type="protein sequence ID" value="PXW58115.1"/>
    <property type="molecule type" value="Genomic_DNA"/>
</dbReference>
<evidence type="ECO:0000256" key="1">
    <source>
        <dbReference type="ARBA" id="ARBA00005369"/>
    </source>
</evidence>
<evidence type="ECO:0000256" key="2">
    <source>
        <dbReference type="ARBA" id="ARBA00013346"/>
    </source>
</evidence>